<gene>
    <name evidence="2" type="ORF">DHEL01_v211628</name>
</gene>
<dbReference type="PANTHER" id="PTHR24148">
    <property type="entry name" value="ANKYRIN REPEAT DOMAIN-CONTAINING PROTEIN 39 HOMOLOG-RELATED"/>
    <property type="match status" value="1"/>
</dbReference>
<dbReference type="STRING" id="158607.A0A2P5HI97"/>
<name>A0A2P5HI97_DIAHE</name>
<dbReference type="InterPro" id="IPR010730">
    <property type="entry name" value="HET"/>
</dbReference>
<dbReference type="Proteomes" id="UP000094444">
    <property type="component" value="Unassembled WGS sequence"/>
</dbReference>
<reference evidence="2" key="1">
    <citation type="submission" date="2017-09" db="EMBL/GenBank/DDBJ databases">
        <title>Polyketide synthases of a Diaporthe helianthi virulent isolate.</title>
        <authorList>
            <person name="Baroncelli R."/>
        </authorList>
    </citation>
    <scope>NUCLEOTIDE SEQUENCE [LARGE SCALE GENOMIC DNA]</scope>
    <source>
        <strain evidence="2">7/96</strain>
    </source>
</reference>
<proteinExistence type="predicted"/>
<dbReference type="InParanoid" id="A0A2P5HI97"/>
<dbReference type="EMBL" id="MAVT02001876">
    <property type="protein sequence ID" value="POS69980.1"/>
    <property type="molecule type" value="Genomic_DNA"/>
</dbReference>
<comment type="caution">
    <text evidence="2">The sequence shown here is derived from an EMBL/GenBank/DDBJ whole genome shotgun (WGS) entry which is preliminary data.</text>
</comment>
<dbReference type="Pfam" id="PF26639">
    <property type="entry name" value="Het-6_barrel"/>
    <property type="match status" value="1"/>
</dbReference>
<dbReference type="OrthoDB" id="3557394at2759"/>
<sequence>MDSVTQLEVQPQLYKNLAPKKRVIRLLRLLPGRPEEREIHCDLYERSLLDAHGRYKALSYAWGREYPDSKHLVYCNGINVQVSLNLYSALHSLRDATAILTIWVDALCIDQLNKRERTHQVKMMRDIYANSTEVIIWLGTGGLETTKTDWVDIRFFGDQRDGSKIDSHLGKLWRGELELPDDSQDIFGAFCVISMLAQGLPASSIWYLKNLSYAAPIIRGLMALLLEPWWNRIWVVQETVVSTHALVHYKNISMPWHAFSRASLCYVSGKFTEQLGSAPSQTYRPALARFHRLVDDIDMPRRAWNHFEPSPLLPLLRKFRTRYASDQRDKVFALIGLVNIWGHDQPLTPDYEQRPSKVYWETTKHLIRSCGTLSVLAGTTASAVNIKAGFPTWLTDWSYRPASDEADRLNSHRFYRAAGEEMDGVSVHGRAILETKGYCIDTIDTVQGFSESLGKDLEAQFLNWESFFSQPSYTHDGTMRDAFWRTMCGDVIYVPEARTERERFRRAKASDVRAFEHWRRVDKSANRRTSIIGGTWQDLVSPEERAAHKIRNDFKLAVECASKGRHFFITTRGRLGTGPPTLKQGDSVYVMHGSRVPLILRKTRTSRQCRDKVVERLVLPTGEAEAKHEPRVHVSRHKDATVAADDREASRFLRCSEIHDECYRLVGDAYVHGVMDGIKIWDDAEPTRLRKTETVYLV</sequence>
<feature type="domain" description="Heterokaryon incompatibility" evidence="1">
    <location>
        <begin position="55"/>
        <end position="238"/>
    </location>
</feature>
<evidence type="ECO:0000313" key="3">
    <source>
        <dbReference type="Proteomes" id="UP000094444"/>
    </source>
</evidence>
<keyword evidence="3" id="KW-1185">Reference proteome</keyword>
<evidence type="ECO:0000259" key="1">
    <source>
        <dbReference type="Pfam" id="PF06985"/>
    </source>
</evidence>
<accession>A0A2P5HI97</accession>
<dbReference type="AlphaFoldDB" id="A0A2P5HI97"/>
<evidence type="ECO:0000313" key="2">
    <source>
        <dbReference type="EMBL" id="POS69980.1"/>
    </source>
</evidence>
<dbReference type="PANTHER" id="PTHR24148:SF73">
    <property type="entry name" value="HET DOMAIN PROTEIN (AFU_ORTHOLOGUE AFUA_8G01020)"/>
    <property type="match status" value="1"/>
</dbReference>
<protein>
    <recommendedName>
        <fullName evidence="1">Heterokaryon incompatibility domain-containing protein</fullName>
    </recommendedName>
</protein>
<organism evidence="2 3">
    <name type="scientific">Diaporthe helianthi</name>
    <dbReference type="NCBI Taxonomy" id="158607"/>
    <lineage>
        <taxon>Eukaryota</taxon>
        <taxon>Fungi</taxon>
        <taxon>Dikarya</taxon>
        <taxon>Ascomycota</taxon>
        <taxon>Pezizomycotina</taxon>
        <taxon>Sordariomycetes</taxon>
        <taxon>Sordariomycetidae</taxon>
        <taxon>Diaporthales</taxon>
        <taxon>Diaporthaceae</taxon>
        <taxon>Diaporthe</taxon>
    </lineage>
</organism>
<dbReference type="Pfam" id="PF06985">
    <property type="entry name" value="HET"/>
    <property type="match status" value="1"/>
</dbReference>
<dbReference type="InterPro" id="IPR052895">
    <property type="entry name" value="HetReg/Transcr_Mod"/>
</dbReference>